<dbReference type="Proteomes" id="UP001365405">
    <property type="component" value="Unassembled WGS sequence"/>
</dbReference>
<comment type="caution">
    <text evidence="2">The sequence shown here is derived from an EMBL/GenBank/DDBJ whole genome shotgun (WGS) entry which is preliminary data.</text>
</comment>
<dbReference type="RefSeq" id="WP_341409717.1">
    <property type="nucleotide sequence ID" value="NZ_JBBUTH010000003.1"/>
</dbReference>
<dbReference type="EMBL" id="JBBUTH010000003">
    <property type="protein sequence ID" value="MEK8050048.1"/>
    <property type="molecule type" value="Genomic_DNA"/>
</dbReference>
<sequence>MWSPRRERAVQSLWWGDSGLWQADGSDTATHWHGFDAWCAAHPGTSARLWLSGAWVTDVLVDAALPLPDDDALLAHVRPLLQHYHGDAAAAWPLAAWRAGGTQGVSALHGLALDPVRHSAAQHGVRLLAVQPWWARALALAVAAEPALARQAAAQLLLLEGPWLTQLQLCRGTLHGLQRRRLPDAAPDALVDWLAGLPGHAGAAIGSTDAADAHRRGLGHGQRGSAATWRTRLPAPGAPATPAAARLDGPHPPTAWWA</sequence>
<organism evidence="2 3">
    <name type="scientific">Pseudaquabacterium inlustre</name>
    <dbReference type="NCBI Taxonomy" id="2984192"/>
    <lineage>
        <taxon>Bacteria</taxon>
        <taxon>Pseudomonadati</taxon>
        <taxon>Pseudomonadota</taxon>
        <taxon>Betaproteobacteria</taxon>
        <taxon>Burkholderiales</taxon>
        <taxon>Sphaerotilaceae</taxon>
        <taxon>Pseudaquabacterium</taxon>
    </lineage>
</organism>
<evidence type="ECO:0000256" key="1">
    <source>
        <dbReference type="SAM" id="MobiDB-lite"/>
    </source>
</evidence>
<feature type="compositionally biased region" description="Low complexity" evidence="1">
    <location>
        <begin position="234"/>
        <end position="245"/>
    </location>
</feature>
<gene>
    <name evidence="2" type="ORF">AACH10_07350</name>
</gene>
<feature type="region of interest" description="Disordered" evidence="1">
    <location>
        <begin position="212"/>
        <end position="258"/>
    </location>
</feature>
<evidence type="ECO:0000313" key="3">
    <source>
        <dbReference type="Proteomes" id="UP001365405"/>
    </source>
</evidence>
<protein>
    <submittedName>
        <fullName evidence="2">Uncharacterized protein</fullName>
    </submittedName>
</protein>
<keyword evidence="3" id="KW-1185">Reference proteome</keyword>
<accession>A0ABU9CDT8</accession>
<evidence type="ECO:0000313" key="2">
    <source>
        <dbReference type="EMBL" id="MEK8050048.1"/>
    </source>
</evidence>
<proteinExistence type="predicted"/>
<reference evidence="2 3" key="1">
    <citation type="submission" date="2024-04" db="EMBL/GenBank/DDBJ databases">
        <title>Novel species of the genus Ideonella isolated from streams.</title>
        <authorList>
            <person name="Lu H."/>
        </authorList>
    </citation>
    <scope>NUCLEOTIDE SEQUENCE [LARGE SCALE GENOMIC DNA]</scope>
    <source>
        <strain evidence="2 3">DXS22W</strain>
    </source>
</reference>
<name>A0ABU9CDT8_9BURK</name>